<dbReference type="Gene3D" id="3.40.1700.10">
    <property type="entry name" value="DNA integrity scanning protein, DisA, N-terminal domain"/>
    <property type="match status" value="1"/>
</dbReference>
<name>A0A1N6ZK75_9BACT</name>
<dbReference type="STRING" id="1077936.SAMN05421545_3038"/>
<gene>
    <name evidence="2" type="ORF">SAMN05421545_3038</name>
</gene>
<dbReference type="InterPro" id="IPR036888">
    <property type="entry name" value="DNA_integrity_DisA_N_sf"/>
</dbReference>
<dbReference type="Proteomes" id="UP000185924">
    <property type="component" value="Unassembled WGS sequence"/>
</dbReference>
<evidence type="ECO:0000313" key="2">
    <source>
        <dbReference type="EMBL" id="SIR27187.1"/>
    </source>
</evidence>
<dbReference type="OrthoDB" id="782779at2"/>
<protein>
    <recommendedName>
        <fullName evidence="1">Probable sensor domain-containing protein</fullName>
    </recommendedName>
</protein>
<dbReference type="EMBL" id="FTNM01000004">
    <property type="protein sequence ID" value="SIR27187.1"/>
    <property type="molecule type" value="Genomic_DNA"/>
</dbReference>
<dbReference type="InterPro" id="IPR048551">
    <property type="entry name" value="DACNV"/>
</dbReference>
<dbReference type="AlphaFoldDB" id="A0A1N6ZK75"/>
<evidence type="ECO:0000313" key="3">
    <source>
        <dbReference type="Proteomes" id="UP000185924"/>
    </source>
</evidence>
<dbReference type="RefSeq" id="WP_040573996.1">
    <property type="nucleotide sequence ID" value="NZ_FTNM01000004.1"/>
</dbReference>
<dbReference type="Pfam" id="PF21751">
    <property type="entry name" value="DACNV"/>
    <property type="match status" value="1"/>
</dbReference>
<sequence length="381" mass="41940">MIGKSTYKAAREVAQIAEDHFTTQIEAAKKLNGNNLATVPPARIIETMIDAAFWASLRREEGQSPKISLAFLPPEQTEQPLLFEHHLTLSPAVLTKLGPGVERQGIHLGVWYEGDYLHIWGTTRSIPNFCFVLDVSEPGLLVIKHRRQDGFGKFVNVAVLMGDQVKIVNEQSSHLPNCPDVLTSLLGFSSLSVWNKSLNVLVQLAVSMRSHKRGGILLVVPAGSDTWRTSIRHPMRYAVGPAYSELTDLMKQKEEKDGENSNWQDELGRAIEAMAGLTAVDGATIISDKYELYAFGAKITRKQGSTPVDKLILTEPVIGGEAMIDQPALSGGTRHLSAAQFVHDQRDAIALVASQDGRFTIFSWSDCENMVQANRIDSLLL</sequence>
<organism evidence="2 3">
    <name type="scientific">Pontibacter lucknowensis</name>
    <dbReference type="NCBI Taxonomy" id="1077936"/>
    <lineage>
        <taxon>Bacteria</taxon>
        <taxon>Pseudomonadati</taxon>
        <taxon>Bacteroidota</taxon>
        <taxon>Cytophagia</taxon>
        <taxon>Cytophagales</taxon>
        <taxon>Hymenobacteraceae</taxon>
        <taxon>Pontibacter</taxon>
    </lineage>
</organism>
<reference evidence="3" key="1">
    <citation type="submission" date="2017-01" db="EMBL/GenBank/DDBJ databases">
        <authorList>
            <person name="Varghese N."/>
            <person name="Submissions S."/>
        </authorList>
    </citation>
    <scope>NUCLEOTIDE SEQUENCE [LARGE SCALE GENOMIC DNA]</scope>
    <source>
        <strain evidence="3">DM9</strain>
    </source>
</reference>
<proteinExistence type="predicted"/>
<keyword evidence="3" id="KW-1185">Reference proteome</keyword>
<evidence type="ECO:0000259" key="1">
    <source>
        <dbReference type="Pfam" id="PF21751"/>
    </source>
</evidence>
<feature type="domain" description="Probable sensor" evidence="1">
    <location>
        <begin position="35"/>
        <end position="123"/>
    </location>
</feature>
<accession>A0A1N6ZK75</accession>